<evidence type="ECO:0000313" key="1">
    <source>
        <dbReference type="EMBL" id="KAI0086529.1"/>
    </source>
</evidence>
<sequence>MDVVIPEPDKLKIVNHRQYHTSEHLSPTSVLPSPLDQFRKWFTEVQGKVDEPEAMSLSTATSKGVPSSRFVLLKQADKKGFVFYTNYTSRKSSELEENAYAALAFYWKAVHRQVRVVGKVEKVSREESEEYFSSRPVGSRLGAWASDQSKPVGENEVRDKLEEAKAKFAVDEDTENAQVPLPDHWGGWRVVPIEIEFWAGKPSRLHDRIRYLRVEGSPDDAPEWKIDRLAP</sequence>
<dbReference type="Proteomes" id="UP001055072">
    <property type="component" value="Unassembled WGS sequence"/>
</dbReference>
<comment type="caution">
    <text evidence="1">The sequence shown here is derived from an EMBL/GenBank/DDBJ whole genome shotgun (WGS) entry which is preliminary data.</text>
</comment>
<name>A0ACB8TXJ2_9APHY</name>
<evidence type="ECO:0000313" key="2">
    <source>
        <dbReference type="Proteomes" id="UP001055072"/>
    </source>
</evidence>
<protein>
    <submittedName>
        <fullName evidence="1">Uncharacterized protein</fullName>
    </submittedName>
</protein>
<organism evidence="1 2">
    <name type="scientific">Irpex rosettiformis</name>
    <dbReference type="NCBI Taxonomy" id="378272"/>
    <lineage>
        <taxon>Eukaryota</taxon>
        <taxon>Fungi</taxon>
        <taxon>Dikarya</taxon>
        <taxon>Basidiomycota</taxon>
        <taxon>Agaricomycotina</taxon>
        <taxon>Agaricomycetes</taxon>
        <taxon>Polyporales</taxon>
        <taxon>Irpicaceae</taxon>
        <taxon>Irpex</taxon>
    </lineage>
</organism>
<accession>A0ACB8TXJ2</accession>
<dbReference type="EMBL" id="MU274923">
    <property type="protein sequence ID" value="KAI0086529.1"/>
    <property type="molecule type" value="Genomic_DNA"/>
</dbReference>
<gene>
    <name evidence="1" type="ORF">BDY19DRAFT_894670</name>
</gene>
<proteinExistence type="predicted"/>
<reference evidence="1" key="1">
    <citation type="journal article" date="2021" name="Environ. Microbiol.">
        <title>Gene family expansions and transcriptome signatures uncover fungal adaptations to wood decay.</title>
        <authorList>
            <person name="Hage H."/>
            <person name="Miyauchi S."/>
            <person name="Viragh M."/>
            <person name="Drula E."/>
            <person name="Min B."/>
            <person name="Chaduli D."/>
            <person name="Navarro D."/>
            <person name="Favel A."/>
            <person name="Norest M."/>
            <person name="Lesage-Meessen L."/>
            <person name="Balint B."/>
            <person name="Merenyi Z."/>
            <person name="de Eugenio L."/>
            <person name="Morin E."/>
            <person name="Martinez A.T."/>
            <person name="Baldrian P."/>
            <person name="Stursova M."/>
            <person name="Martinez M.J."/>
            <person name="Novotny C."/>
            <person name="Magnuson J.K."/>
            <person name="Spatafora J.W."/>
            <person name="Maurice S."/>
            <person name="Pangilinan J."/>
            <person name="Andreopoulos W."/>
            <person name="LaButti K."/>
            <person name="Hundley H."/>
            <person name="Na H."/>
            <person name="Kuo A."/>
            <person name="Barry K."/>
            <person name="Lipzen A."/>
            <person name="Henrissat B."/>
            <person name="Riley R."/>
            <person name="Ahrendt S."/>
            <person name="Nagy L.G."/>
            <person name="Grigoriev I.V."/>
            <person name="Martin F."/>
            <person name="Rosso M.N."/>
        </authorList>
    </citation>
    <scope>NUCLEOTIDE SEQUENCE</scope>
    <source>
        <strain evidence="1">CBS 384.51</strain>
    </source>
</reference>
<keyword evidence="2" id="KW-1185">Reference proteome</keyword>